<reference evidence="1 2" key="1">
    <citation type="journal article" date="2018" name="Sci. Rep.">
        <title>Raphidocelis subcapitata (=Pseudokirchneriella subcapitata) provides an insight into genome evolution and environmental adaptations in the Sphaeropleales.</title>
        <authorList>
            <person name="Suzuki S."/>
            <person name="Yamaguchi H."/>
            <person name="Nakajima N."/>
            <person name="Kawachi M."/>
        </authorList>
    </citation>
    <scope>NUCLEOTIDE SEQUENCE [LARGE SCALE GENOMIC DNA]</scope>
    <source>
        <strain evidence="1 2">NIES-35</strain>
    </source>
</reference>
<evidence type="ECO:0000313" key="1">
    <source>
        <dbReference type="EMBL" id="GBF88087.1"/>
    </source>
</evidence>
<accession>A0A2V0NT33</accession>
<dbReference type="EMBL" id="BDRX01000003">
    <property type="protein sequence ID" value="GBF88087.1"/>
    <property type="molecule type" value="Genomic_DNA"/>
</dbReference>
<proteinExistence type="predicted"/>
<comment type="caution">
    <text evidence="1">The sequence shown here is derived from an EMBL/GenBank/DDBJ whole genome shotgun (WGS) entry which is preliminary data.</text>
</comment>
<dbReference type="InParanoid" id="A0A2V0NT33"/>
<evidence type="ECO:0000313" key="2">
    <source>
        <dbReference type="Proteomes" id="UP000247498"/>
    </source>
</evidence>
<keyword evidence="2" id="KW-1185">Reference proteome</keyword>
<gene>
    <name evidence="1" type="ORF">Rsub_00799</name>
</gene>
<sequence>MQPEGHPDAMPAAAAVPAGAVPADLGPALATIELALKADKKKFIGFTEAGAIKSAAQLLAQGLASPDAAVARRAAAATASFALRGGRCTAEAAGAAMPALARLVAGGDAAASCAALTAAHAVLIVADRGVFRDAARAFAAAGGGAGEVVAAVRRGGALGQELPFLTRLLEGCGGDFAAGVADSGLPARLLALAAAAGDGPWGRDDARFDACGDALECLEALLDKRPAAAAQLGAPPGGADPLRALGSVVARGGWGCGSCCVNELQAVQAAAAVVARVAESGPDAARAAAACGPLLTALTAAAARAVLDAGFHALQTISATAGAEGKAAVVATAAAALASAPDAAACNRLRGWLSGPAMGVDPAAVSALVGIASEAAALRARVEELEAIPFNTRAAIVDLAQCVRGKRQRREAFTPF</sequence>
<dbReference type="AlphaFoldDB" id="A0A2V0NT33"/>
<dbReference type="Proteomes" id="UP000247498">
    <property type="component" value="Unassembled WGS sequence"/>
</dbReference>
<organism evidence="1 2">
    <name type="scientific">Raphidocelis subcapitata</name>
    <dbReference type="NCBI Taxonomy" id="307507"/>
    <lineage>
        <taxon>Eukaryota</taxon>
        <taxon>Viridiplantae</taxon>
        <taxon>Chlorophyta</taxon>
        <taxon>core chlorophytes</taxon>
        <taxon>Chlorophyceae</taxon>
        <taxon>CS clade</taxon>
        <taxon>Sphaeropleales</taxon>
        <taxon>Selenastraceae</taxon>
        <taxon>Raphidocelis</taxon>
    </lineage>
</organism>
<protein>
    <submittedName>
        <fullName evidence="1">Uncharacterized protein</fullName>
    </submittedName>
</protein>
<name>A0A2V0NT33_9CHLO</name>